<sequence length="225" mass="25396">MSGNKSFQGWESTQALQLDAVTVELRKGPDLLSGPSPALSYPQLPPDDEVLDGEHYYALGWPMDDVTSTRLMEVADCEVKHRDQSGYKETLVEAKLYASGQMNYFHMWTTYVPDDENDESATGGRTELATDGDDSDAGYVQVCVICCSAPDAYCRRMSEAGFQWLKKVMGKEPRWYLVDRVDYDSVRREVWRVTWCCPSGHGLTHLVDLETGTWKDGRTIRTGEE</sequence>
<evidence type="ECO:0000313" key="1">
    <source>
        <dbReference type="EMBL" id="PIL22917.1"/>
    </source>
</evidence>
<organism evidence="1 2">
    <name type="scientific">Ganoderma sinense ZZ0214-1</name>
    <dbReference type="NCBI Taxonomy" id="1077348"/>
    <lineage>
        <taxon>Eukaryota</taxon>
        <taxon>Fungi</taxon>
        <taxon>Dikarya</taxon>
        <taxon>Basidiomycota</taxon>
        <taxon>Agaricomycotina</taxon>
        <taxon>Agaricomycetes</taxon>
        <taxon>Polyporales</taxon>
        <taxon>Polyporaceae</taxon>
        <taxon>Ganoderma</taxon>
    </lineage>
</organism>
<gene>
    <name evidence="1" type="ORF">GSI_15613</name>
</gene>
<evidence type="ECO:0000313" key="2">
    <source>
        <dbReference type="Proteomes" id="UP000230002"/>
    </source>
</evidence>
<dbReference type="EMBL" id="AYKW01000069">
    <property type="protein sequence ID" value="PIL22917.1"/>
    <property type="molecule type" value="Genomic_DNA"/>
</dbReference>
<dbReference type="AlphaFoldDB" id="A0A2G8RN27"/>
<dbReference type="Proteomes" id="UP000230002">
    <property type="component" value="Unassembled WGS sequence"/>
</dbReference>
<reference evidence="1 2" key="1">
    <citation type="journal article" date="2015" name="Sci. Rep.">
        <title>Chromosome-level genome map provides insights into diverse defense mechanisms in the medicinal fungus Ganoderma sinense.</title>
        <authorList>
            <person name="Zhu Y."/>
            <person name="Xu J."/>
            <person name="Sun C."/>
            <person name="Zhou S."/>
            <person name="Xu H."/>
            <person name="Nelson D.R."/>
            <person name="Qian J."/>
            <person name="Song J."/>
            <person name="Luo H."/>
            <person name="Xiang L."/>
            <person name="Li Y."/>
            <person name="Xu Z."/>
            <person name="Ji A."/>
            <person name="Wang L."/>
            <person name="Lu S."/>
            <person name="Hayward A."/>
            <person name="Sun W."/>
            <person name="Li X."/>
            <person name="Schwartz D.C."/>
            <person name="Wang Y."/>
            <person name="Chen S."/>
        </authorList>
    </citation>
    <scope>NUCLEOTIDE SEQUENCE [LARGE SCALE GENOMIC DNA]</scope>
    <source>
        <strain evidence="1 2">ZZ0214-1</strain>
    </source>
</reference>
<proteinExistence type="predicted"/>
<name>A0A2G8RN27_9APHY</name>
<comment type="caution">
    <text evidence="1">The sequence shown here is derived from an EMBL/GenBank/DDBJ whole genome shotgun (WGS) entry which is preliminary data.</text>
</comment>
<accession>A0A2G8RN27</accession>
<protein>
    <submittedName>
        <fullName evidence="1">Uncharacterized protein</fullName>
    </submittedName>
</protein>
<keyword evidence="2" id="KW-1185">Reference proteome</keyword>